<gene>
    <name evidence="2" type="ORF">CHU93_16780</name>
</gene>
<dbReference type="Proteomes" id="UP000216991">
    <property type="component" value="Unassembled WGS sequence"/>
</dbReference>
<accession>A0A255Y5F8</accession>
<keyword evidence="3" id="KW-1185">Reference proteome</keyword>
<evidence type="ECO:0000259" key="1">
    <source>
        <dbReference type="Pfam" id="PF12728"/>
    </source>
</evidence>
<sequence>MHTNAPVVRQVPDRAITPLAYSVAEAVAALGLSRSQIFKLMRSGKLQRTKVGRRTLISVASLMALIDQAD</sequence>
<dbReference type="Pfam" id="PF12728">
    <property type="entry name" value="HTH_17"/>
    <property type="match status" value="1"/>
</dbReference>
<evidence type="ECO:0000313" key="3">
    <source>
        <dbReference type="Proteomes" id="UP000216991"/>
    </source>
</evidence>
<feature type="domain" description="Helix-turn-helix" evidence="1">
    <location>
        <begin position="21"/>
        <end position="68"/>
    </location>
</feature>
<proteinExistence type="predicted"/>
<dbReference type="AlphaFoldDB" id="A0A255Y5F8"/>
<name>A0A255Y5F8_9SPHN</name>
<dbReference type="NCBIfam" id="TIGR01764">
    <property type="entry name" value="excise"/>
    <property type="match status" value="1"/>
</dbReference>
<reference evidence="2 3" key="1">
    <citation type="submission" date="2017-07" db="EMBL/GenBank/DDBJ databases">
        <title>Sandarakinorhabdus cyanobacteriorum sp. nov., a novel bacterium isolated from cyanobacterial aggregates in a eutrophic lake.</title>
        <authorList>
            <person name="Cai H."/>
        </authorList>
    </citation>
    <scope>NUCLEOTIDE SEQUENCE [LARGE SCALE GENOMIC DNA]</scope>
    <source>
        <strain evidence="2 3">TH057</strain>
    </source>
</reference>
<dbReference type="RefSeq" id="WP_094475290.1">
    <property type="nucleotide sequence ID" value="NZ_NOXT01000127.1"/>
</dbReference>
<dbReference type="EMBL" id="NOXT01000127">
    <property type="protein sequence ID" value="OYQ23904.1"/>
    <property type="molecule type" value="Genomic_DNA"/>
</dbReference>
<organism evidence="2 3">
    <name type="scientific">Sandarakinorhabdus cyanobacteriorum</name>
    <dbReference type="NCBI Taxonomy" id="1981098"/>
    <lineage>
        <taxon>Bacteria</taxon>
        <taxon>Pseudomonadati</taxon>
        <taxon>Pseudomonadota</taxon>
        <taxon>Alphaproteobacteria</taxon>
        <taxon>Sphingomonadales</taxon>
        <taxon>Sphingosinicellaceae</taxon>
        <taxon>Sandarakinorhabdus</taxon>
    </lineage>
</organism>
<dbReference type="OrthoDB" id="7226381at2"/>
<comment type="caution">
    <text evidence="2">The sequence shown here is derived from an EMBL/GenBank/DDBJ whole genome shotgun (WGS) entry which is preliminary data.</text>
</comment>
<evidence type="ECO:0000313" key="2">
    <source>
        <dbReference type="EMBL" id="OYQ23904.1"/>
    </source>
</evidence>
<dbReference type="InterPro" id="IPR010093">
    <property type="entry name" value="SinI_DNA-bd"/>
</dbReference>
<dbReference type="GO" id="GO:0003677">
    <property type="term" value="F:DNA binding"/>
    <property type="evidence" value="ECO:0007669"/>
    <property type="project" value="InterPro"/>
</dbReference>
<dbReference type="InterPro" id="IPR041657">
    <property type="entry name" value="HTH_17"/>
</dbReference>
<protein>
    <recommendedName>
        <fullName evidence="1">Helix-turn-helix domain-containing protein</fullName>
    </recommendedName>
</protein>